<organism evidence="2 3">
    <name type="scientific">Trifolium medium</name>
    <dbReference type="NCBI Taxonomy" id="97028"/>
    <lineage>
        <taxon>Eukaryota</taxon>
        <taxon>Viridiplantae</taxon>
        <taxon>Streptophyta</taxon>
        <taxon>Embryophyta</taxon>
        <taxon>Tracheophyta</taxon>
        <taxon>Spermatophyta</taxon>
        <taxon>Magnoliopsida</taxon>
        <taxon>eudicotyledons</taxon>
        <taxon>Gunneridae</taxon>
        <taxon>Pentapetalae</taxon>
        <taxon>rosids</taxon>
        <taxon>fabids</taxon>
        <taxon>Fabales</taxon>
        <taxon>Fabaceae</taxon>
        <taxon>Papilionoideae</taxon>
        <taxon>50 kb inversion clade</taxon>
        <taxon>NPAAA clade</taxon>
        <taxon>Hologalegina</taxon>
        <taxon>IRL clade</taxon>
        <taxon>Trifolieae</taxon>
        <taxon>Trifolium</taxon>
    </lineage>
</organism>
<protein>
    <submittedName>
        <fullName evidence="2">Uncharacterized protein</fullName>
    </submittedName>
</protein>
<feature type="region of interest" description="Disordered" evidence="1">
    <location>
        <begin position="1"/>
        <end position="48"/>
    </location>
</feature>
<name>A0A392VL59_9FABA</name>
<feature type="non-terminal residue" evidence="2">
    <location>
        <position position="48"/>
    </location>
</feature>
<evidence type="ECO:0000313" key="3">
    <source>
        <dbReference type="Proteomes" id="UP000265520"/>
    </source>
</evidence>
<dbReference type="EMBL" id="LXQA011210940">
    <property type="protein sequence ID" value="MCI89114.1"/>
    <property type="molecule type" value="Genomic_DNA"/>
</dbReference>
<reference evidence="2 3" key="1">
    <citation type="journal article" date="2018" name="Front. Plant Sci.">
        <title>Red Clover (Trifolium pratense) and Zigzag Clover (T. medium) - A Picture of Genomic Similarities and Differences.</title>
        <authorList>
            <person name="Dluhosova J."/>
            <person name="Istvanek J."/>
            <person name="Nedelnik J."/>
            <person name="Repkova J."/>
        </authorList>
    </citation>
    <scope>NUCLEOTIDE SEQUENCE [LARGE SCALE GENOMIC DNA]</scope>
    <source>
        <strain evidence="3">cv. 10/8</strain>
        <tissue evidence="2">Leaf</tissue>
    </source>
</reference>
<evidence type="ECO:0000313" key="2">
    <source>
        <dbReference type="EMBL" id="MCI89114.1"/>
    </source>
</evidence>
<keyword evidence="3" id="KW-1185">Reference proteome</keyword>
<dbReference type="Proteomes" id="UP000265520">
    <property type="component" value="Unassembled WGS sequence"/>
</dbReference>
<accession>A0A392VL59</accession>
<dbReference type="AlphaFoldDB" id="A0A392VL59"/>
<comment type="caution">
    <text evidence="2">The sequence shown here is derived from an EMBL/GenBank/DDBJ whole genome shotgun (WGS) entry which is preliminary data.</text>
</comment>
<sequence>MDLLEKRVDPDDPQMDCGNPVNTQPPLHHPSLTPPPAQVEPPACLHHL</sequence>
<feature type="compositionally biased region" description="Basic and acidic residues" evidence="1">
    <location>
        <begin position="1"/>
        <end position="10"/>
    </location>
</feature>
<proteinExistence type="predicted"/>
<evidence type="ECO:0000256" key="1">
    <source>
        <dbReference type="SAM" id="MobiDB-lite"/>
    </source>
</evidence>